<dbReference type="EMBL" id="OZ021735">
    <property type="protein sequence ID" value="CAK9309718.1"/>
    <property type="molecule type" value="Genomic_DNA"/>
</dbReference>
<name>A0ABP0XNH6_9ROSI</name>
<dbReference type="InterPro" id="IPR029962">
    <property type="entry name" value="TBL"/>
</dbReference>
<evidence type="ECO:0000256" key="4">
    <source>
        <dbReference type="ARBA" id="ARBA00022968"/>
    </source>
</evidence>
<keyword evidence="11" id="KW-1185">Reference proteome</keyword>
<dbReference type="Pfam" id="PF13839">
    <property type="entry name" value="PC-Esterase"/>
    <property type="match status" value="1"/>
</dbReference>
<proteinExistence type="inferred from homology"/>
<protein>
    <recommendedName>
        <fullName evidence="12">Trichome birefringence-like N-terminal domain-containing protein</fullName>
    </recommendedName>
</protein>
<evidence type="ECO:0000256" key="7">
    <source>
        <dbReference type="SAM" id="Phobius"/>
    </source>
</evidence>
<keyword evidence="4" id="KW-0735">Signal-anchor</keyword>
<keyword evidence="6 7" id="KW-0472">Membrane</keyword>
<evidence type="ECO:0000256" key="3">
    <source>
        <dbReference type="ARBA" id="ARBA00022692"/>
    </source>
</evidence>
<evidence type="ECO:0008006" key="12">
    <source>
        <dbReference type="Google" id="ProtNLM"/>
    </source>
</evidence>
<keyword evidence="3 7" id="KW-0812">Transmembrane</keyword>
<evidence type="ECO:0000256" key="1">
    <source>
        <dbReference type="ARBA" id="ARBA00004167"/>
    </source>
</evidence>
<dbReference type="InterPro" id="IPR026057">
    <property type="entry name" value="TBL_C"/>
</dbReference>
<dbReference type="InterPro" id="IPR025846">
    <property type="entry name" value="TBL_N"/>
</dbReference>
<evidence type="ECO:0000256" key="5">
    <source>
        <dbReference type="ARBA" id="ARBA00022989"/>
    </source>
</evidence>
<dbReference type="Proteomes" id="UP001642487">
    <property type="component" value="Chromosome 1"/>
</dbReference>
<evidence type="ECO:0000259" key="8">
    <source>
        <dbReference type="Pfam" id="PF13839"/>
    </source>
</evidence>
<comment type="subcellular location">
    <subcellularLocation>
        <location evidence="1">Membrane</location>
        <topology evidence="1">Single-pass membrane protein</topology>
    </subcellularLocation>
</comment>
<accession>A0ABP0XNH6</accession>
<evidence type="ECO:0000313" key="10">
    <source>
        <dbReference type="EMBL" id="CAK9309718.1"/>
    </source>
</evidence>
<evidence type="ECO:0000256" key="6">
    <source>
        <dbReference type="ARBA" id="ARBA00023136"/>
    </source>
</evidence>
<feature type="domain" description="Trichome birefringence-like C-terminal" evidence="8">
    <location>
        <begin position="139"/>
        <end position="413"/>
    </location>
</feature>
<dbReference type="Pfam" id="PF14416">
    <property type="entry name" value="PMR5N"/>
    <property type="match status" value="1"/>
</dbReference>
<organism evidence="10 11">
    <name type="scientific">Citrullus colocynthis</name>
    <name type="common">colocynth</name>
    <dbReference type="NCBI Taxonomy" id="252529"/>
    <lineage>
        <taxon>Eukaryota</taxon>
        <taxon>Viridiplantae</taxon>
        <taxon>Streptophyta</taxon>
        <taxon>Embryophyta</taxon>
        <taxon>Tracheophyta</taxon>
        <taxon>Spermatophyta</taxon>
        <taxon>Magnoliopsida</taxon>
        <taxon>eudicotyledons</taxon>
        <taxon>Gunneridae</taxon>
        <taxon>Pentapetalae</taxon>
        <taxon>rosids</taxon>
        <taxon>fabids</taxon>
        <taxon>Cucurbitales</taxon>
        <taxon>Cucurbitaceae</taxon>
        <taxon>Benincaseae</taxon>
        <taxon>Citrullus</taxon>
    </lineage>
</organism>
<evidence type="ECO:0000313" key="11">
    <source>
        <dbReference type="Proteomes" id="UP001642487"/>
    </source>
</evidence>
<gene>
    <name evidence="10" type="ORF">CITCOLO1_LOCUS1303</name>
</gene>
<evidence type="ECO:0000256" key="2">
    <source>
        <dbReference type="ARBA" id="ARBA00007727"/>
    </source>
</evidence>
<keyword evidence="5 7" id="KW-1133">Transmembrane helix</keyword>
<dbReference type="PANTHER" id="PTHR32285:SF34">
    <property type="entry name" value="PROTEIN TRICHOME BEREFRINGENCE-LIKE 7"/>
    <property type="match status" value="1"/>
</dbReference>
<dbReference type="PANTHER" id="PTHR32285">
    <property type="entry name" value="PROTEIN TRICHOME BIREFRINGENCE-LIKE 9-RELATED"/>
    <property type="match status" value="1"/>
</dbReference>
<reference evidence="10 11" key="1">
    <citation type="submission" date="2024-03" db="EMBL/GenBank/DDBJ databases">
        <authorList>
            <person name="Gkanogiannis A."/>
            <person name="Becerra Lopez-Lavalle L."/>
        </authorList>
    </citation>
    <scope>NUCLEOTIDE SEQUENCE [LARGE SCALE GENOMIC DNA]</scope>
</reference>
<sequence length="425" mass="49280">MVVHNNFNNQTSYSSLQSLKNGKQRTILHSCLNQIWIIPCLITLLIAIACTSTLLFPNIHKILQIYNFTTTSESIRSSRTTESVDCNVFDGQWVEDNSRYPIYNSTNCPFAERGFSCFENGRKDKEYLRWQWKPKECEIPRFDAGKALEMLRGKRVVFVGDSLSRTQWESWICMLMEGVKKKESVYEINGSEITKTIRHLGVKFRDHNITVDFYRSVFLMKKDYKLPAGAPKKVRMIVRLDQVDDISDQWVDSDLLVFNTGGWWTQNRLFNEMRCFFQIGDSLEFGMSVIDGYKMALNTWADWAEANINPNRTVVFFRTIESTHWRGPNQCDVSQQPLNETKGKDKSEKSDIIMEVLEKKMKRVPVKVMHLTPMGSYRSDAHVGNWGDNPSMQDCGHWCLPGLPDIWNEILLSYFLPKMSSFSSN</sequence>
<evidence type="ECO:0000259" key="9">
    <source>
        <dbReference type="Pfam" id="PF14416"/>
    </source>
</evidence>
<comment type="similarity">
    <text evidence="2">Belongs to the PC-esterase family. TBL subfamily.</text>
</comment>
<feature type="domain" description="Trichome birefringence-like N-terminal" evidence="9">
    <location>
        <begin position="85"/>
        <end position="138"/>
    </location>
</feature>
<feature type="transmembrane region" description="Helical" evidence="7">
    <location>
        <begin position="35"/>
        <end position="56"/>
    </location>
</feature>